<name>A0AAE0MZW6_9PEZI</name>
<evidence type="ECO:0000259" key="2">
    <source>
        <dbReference type="PROSITE" id="PS50835"/>
    </source>
</evidence>
<evidence type="ECO:0000256" key="1">
    <source>
        <dbReference type="SAM" id="MobiDB-lite"/>
    </source>
</evidence>
<dbReference type="InterPro" id="IPR007110">
    <property type="entry name" value="Ig-like_dom"/>
</dbReference>
<sequence length="688" mass="77488">MDTGKRPALPSEDDKRPAKKKARGKRKQRVDEAGEPIPDSVPLAYKRWWPRNEPDKQKQFALARSSGGGRIAYKWAALGAEGIPLGTEIKIQARDDSSICDKCHGLRFSCLFGHEVTMDDMEYFHNLPASQFDLGYLYKRPSSTCRMCSFLRECLAIEQSNGNPSKPKIALLSTSEFFGVKDRDDFINAPCPVFVGKKHERRGCVMPVASPVREGTIVGRKIERDKIDYSIISHWLSFCQKRHEKLCHRRGKNGFRNLTVIECATRKLVHLPGVEDDYVTLSYIWGPSPTAVWADKTKLPDPVPKVMDDTIAVTLALGFRFLWVDRYCIPQDDETEKRCQLGNMGRIYSCSVLTVIAAAGDGPECGLPGVSTTPRLPQPSITWGNDELVCCVSRGGREEIQSSKWNSRGWTYQEGLLARKRLIFTERQVFFQCQAMHQAESIATQLDSVQAKAVFPLSVDFGVNFPKFQDLQRSKTSFPLRVNEFIHRDFTYDSDALDAFRGILALFEDSKEPKGHFYGIPLFSSASFAQPDAVTPSQVLATGLSWHFDRPMVRRPMFPSWSWMGAKASAITSAWRYQSLDVDHDLPFLVAYKYPDISALNSPEFMNVTLNHPSLPEGGRITKFANITAMAGPHVETWRGGSAGGGERGPLLVTETIDPAGVRTTNFNKWYREVYLTEKWLALHEFDD</sequence>
<dbReference type="Pfam" id="PF06985">
    <property type="entry name" value="HET"/>
    <property type="match status" value="1"/>
</dbReference>
<dbReference type="EMBL" id="JAULSN010000010">
    <property type="protein sequence ID" value="KAK3361794.1"/>
    <property type="molecule type" value="Genomic_DNA"/>
</dbReference>
<feature type="compositionally biased region" description="Basic residues" evidence="1">
    <location>
        <begin position="17"/>
        <end position="28"/>
    </location>
</feature>
<dbReference type="PANTHER" id="PTHR33112">
    <property type="entry name" value="DOMAIN PROTEIN, PUTATIVE-RELATED"/>
    <property type="match status" value="1"/>
</dbReference>
<dbReference type="InterPro" id="IPR010730">
    <property type="entry name" value="HET"/>
</dbReference>
<feature type="domain" description="Ig-like" evidence="2">
    <location>
        <begin position="368"/>
        <end position="450"/>
    </location>
</feature>
<feature type="region of interest" description="Disordered" evidence="1">
    <location>
        <begin position="1"/>
        <end position="40"/>
    </location>
</feature>
<gene>
    <name evidence="3" type="ORF">B0T24DRAFT_724270</name>
</gene>
<evidence type="ECO:0000313" key="4">
    <source>
        <dbReference type="Proteomes" id="UP001287356"/>
    </source>
</evidence>
<dbReference type="PANTHER" id="PTHR33112:SF1">
    <property type="entry name" value="HETEROKARYON INCOMPATIBILITY DOMAIN-CONTAINING PROTEIN"/>
    <property type="match status" value="1"/>
</dbReference>
<keyword evidence="4" id="KW-1185">Reference proteome</keyword>
<evidence type="ECO:0000313" key="3">
    <source>
        <dbReference type="EMBL" id="KAK3361794.1"/>
    </source>
</evidence>
<dbReference type="PROSITE" id="PS50835">
    <property type="entry name" value="IG_LIKE"/>
    <property type="match status" value="1"/>
</dbReference>
<accession>A0AAE0MZW6</accession>
<organism evidence="3 4">
    <name type="scientific">Lasiosphaeria ovina</name>
    <dbReference type="NCBI Taxonomy" id="92902"/>
    <lineage>
        <taxon>Eukaryota</taxon>
        <taxon>Fungi</taxon>
        <taxon>Dikarya</taxon>
        <taxon>Ascomycota</taxon>
        <taxon>Pezizomycotina</taxon>
        <taxon>Sordariomycetes</taxon>
        <taxon>Sordariomycetidae</taxon>
        <taxon>Sordariales</taxon>
        <taxon>Lasiosphaeriaceae</taxon>
        <taxon>Lasiosphaeria</taxon>
    </lineage>
</organism>
<protein>
    <submittedName>
        <fullName evidence="3">Heterokaryon incompatibility protein-domain-containing protein</fullName>
    </submittedName>
</protein>
<dbReference type="AlphaFoldDB" id="A0AAE0MZW6"/>
<reference evidence="3" key="1">
    <citation type="journal article" date="2023" name="Mol. Phylogenet. Evol.">
        <title>Genome-scale phylogeny and comparative genomics of the fungal order Sordariales.</title>
        <authorList>
            <person name="Hensen N."/>
            <person name="Bonometti L."/>
            <person name="Westerberg I."/>
            <person name="Brannstrom I.O."/>
            <person name="Guillou S."/>
            <person name="Cros-Aarteil S."/>
            <person name="Calhoun S."/>
            <person name="Haridas S."/>
            <person name="Kuo A."/>
            <person name="Mondo S."/>
            <person name="Pangilinan J."/>
            <person name="Riley R."/>
            <person name="LaButti K."/>
            <person name="Andreopoulos B."/>
            <person name="Lipzen A."/>
            <person name="Chen C."/>
            <person name="Yan M."/>
            <person name="Daum C."/>
            <person name="Ng V."/>
            <person name="Clum A."/>
            <person name="Steindorff A."/>
            <person name="Ohm R.A."/>
            <person name="Martin F."/>
            <person name="Silar P."/>
            <person name="Natvig D.O."/>
            <person name="Lalanne C."/>
            <person name="Gautier V."/>
            <person name="Ament-Velasquez S.L."/>
            <person name="Kruys A."/>
            <person name="Hutchinson M.I."/>
            <person name="Powell A.J."/>
            <person name="Barry K."/>
            <person name="Miller A.N."/>
            <person name="Grigoriev I.V."/>
            <person name="Debuchy R."/>
            <person name="Gladieux P."/>
            <person name="Hiltunen Thoren M."/>
            <person name="Johannesson H."/>
        </authorList>
    </citation>
    <scope>NUCLEOTIDE SEQUENCE</scope>
    <source>
        <strain evidence="3">CBS 958.72</strain>
    </source>
</reference>
<comment type="caution">
    <text evidence="3">The sequence shown here is derived from an EMBL/GenBank/DDBJ whole genome shotgun (WGS) entry which is preliminary data.</text>
</comment>
<reference evidence="3" key="2">
    <citation type="submission" date="2023-06" db="EMBL/GenBank/DDBJ databases">
        <authorList>
            <consortium name="Lawrence Berkeley National Laboratory"/>
            <person name="Haridas S."/>
            <person name="Hensen N."/>
            <person name="Bonometti L."/>
            <person name="Westerberg I."/>
            <person name="Brannstrom I.O."/>
            <person name="Guillou S."/>
            <person name="Cros-Aarteil S."/>
            <person name="Calhoun S."/>
            <person name="Kuo A."/>
            <person name="Mondo S."/>
            <person name="Pangilinan J."/>
            <person name="Riley R."/>
            <person name="Labutti K."/>
            <person name="Andreopoulos B."/>
            <person name="Lipzen A."/>
            <person name="Chen C."/>
            <person name="Yanf M."/>
            <person name="Daum C."/>
            <person name="Ng V."/>
            <person name="Clum A."/>
            <person name="Steindorff A."/>
            <person name="Ohm R."/>
            <person name="Martin F."/>
            <person name="Silar P."/>
            <person name="Natvig D."/>
            <person name="Lalanne C."/>
            <person name="Gautier V."/>
            <person name="Ament-Velasquez S.L."/>
            <person name="Kruys A."/>
            <person name="Hutchinson M.I."/>
            <person name="Powell A.J."/>
            <person name="Barry K."/>
            <person name="Miller A.N."/>
            <person name="Grigoriev I.V."/>
            <person name="Debuchy R."/>
            <person name="Gladieux P."/>
            <person name="Thoren M.H."/>
            <person name="Johannesson H."/>
        </authorList>
    </citation>
    <scope>NUCLEOTIDE SEQUENCE</scope>
    <source>
        <strain evidence="3">CBS 958.72</strain>
    </source>
</reference>
<proteinExistence type="predicted"/>
<dbReference type="Proteomes" id="UP001287356">
    <property type="component" value="Unassembled WGS sequence"/>
</dbReference>